<comment type="caution">
    <text evidence="4">The sequence shown here is derived from an EMBL/GenBank/DDBJ whole genome shotgun (WGS) entry which is preliminary data.</text>
</comment>
<dbReference type="OrthoDB" id="10263751at2759"/>
<evidence type="ECO:0000256" key="1">
    <source>
        <dbReference type="ARBA" id="ARBA00023157"/>
    </source>
</evidence>
<accession>A0A1Y2GCY9</accession>
<protein>
    <submittedName>
        <fullName evidence="4">Thioredoxin-like protein</fullName>
    </submittedName>
</protein>
<dbReference type="InParanoid" id="A0A1Y2GCY9"/>
<evidence type="ECO:0000259" key="3">
    <source>
        <dbReference type="PROSITE" id="PS51352"/>
    </source>
</evidence>
<dbReference type="Pfam" id="PF00085">
    <property type="entry name" value="Thioredoxin"/>
    <property type="match status" value="1"/>
</dbReference>
<dbReference type="CDD" id="cd01767">
    <property type="entry name" value="UBX"/>
    <property type="match status" value="1"/>
</dbReference>
<keyword evidence="1" id="KW-1015">Disulfide bond</keyword>
<dbReference type="SUPFAM" id="SSF54236">
    <property type="entry name" value="Ubiquitin-like"/>
    <property type="match status" value="1"/>
</dbReference>
<dbReference type="PROSITE" id="PS00194">
    <property type="entry name" value="THIOREDOXIN_1"/>
    <property type="match status" value="1"/>
</dbReference>
<evidence type="ECO:0000259" key="2">
    <source>
        <dbReference type="PROSITE" id="PS50033"/>
    </source>
</evidence>
<dbReference type="SUPFAM" id="SSF52833">
    <property type="entry name" value="Thioredoxin-like"/>
    <property type="match status" value="1"/>
</dbReference>
<dbReference type="InterPro" id="IPR017937">
    <property type="entry name" value="Thioredoxin_CS"/>
</dbReference>
<gene>
    <name evidence="4" type="ORF">BCR41DRAFT_360394</name>
</gene>
<dbReference type="SMART" id="SM00166">
    <property type="entry name" value="UBX"/>
    <property type="match status" value="1"/>
</dbReference>
<dbReference type="STRING" id="64571.A0A1Y2GCY9"/>
<organism evidence="4 5">
    <name type="scientific">Lobosporangium transversale</name>
    <dbReference type="NCBI Taxonomy" id="64571"/>
    <lineage>
        <taxon>Eukaryota</taxon>
        <taxon>Fungi</taxon>
        <taxon>Fungi incertae sedis</taxon>
        <taxon>Mucoromycota</taxon>
        <taxon>Mortierellomycotina</taxon>
        <taxon>Mortierellomycetes</taxon>
        <taxon>Mortierellales</taxon>
        <taxon>Mortierellaceae</taxon>
        <taxon>Lobosporangium</taxon>
    </lineage>
</organism>
<dbReference type="Proteomes" id="UP000193648">
    <property type="component" value="Unassembled WGS sequence"/>
</dbReference>
<dbReference type="InterPro" id="IPR029071">
    <property type="entry name" value="Ubiquitin-like_domsf"/>
</dbReference>
<dbReference type="InterPro" id="IPR005746">
    <property type="entry name" value="Thioredoxin"/>
</dbReference>
<dbReference type="EMBL" id="MCFF01000042">
    <property type="protein sequence ID" value="ORZ07300.1"/>
    <property type="molecule type" value="Genomic_DNA"/>
</dbReference>
<dbReference type="RefSeq" id="XP_021877963.1">
    <property type="nucleotide sequence ID" value="XM_022025351.1"/>
</dbReference>
<dbReference type="CDD" id="cd02947">
    <property type="entry name" value="TRX_family"/>
    <property type="match status" value="1"/>
</dbReference>
<dbReference type="InterPro" id="IPR013766">
    <property type="entry name" value="Thioredoxin_domain"/>
</dbReference>
<dbReference type="PRINTS" id="PR00421">
    <property type="entry name" value="THIOREDOXIN"/>
</dbReference>
<sequence length="225" mass="23992">MKQVSSGSELNNVLNSAGRKLVVVDFFATWCGPCRTLAPILEELEKKHKSVIFAKMDVDQAKECAGSYEISAMPTIVFMKNGSEVGRIVGADVGQIQALIKKHDDGNVFSGVGQTLGGSSSGSSSSAYDGATPFVNTETVDGPGGACQIQIRLPDGSMVRGDFEPSHTLQQVYEFVRANLNARGINAPGFSLMTNFPKMVYEGSALQQTLEEAKLAPRAQLIAKT</sequence>
<dbReference type="InterPro" id="IPR001012">
    <property type="entry name" value="UBX_dom"/>
</dbReference>
<feature type="domain" description="UBX" evidence="2">
    <location>
        <begin position="142"/>
        <end position="223"/>
    </location>
</feature>
<dbReference type="NCBIfam" id="TIGR01068">
    <property type="entry name" value="thioredoxin"/>
    <property type="match status" value="1"/>
</dbReference>
<reference evidence="4 5" key="1">
    <citation type="submission" date="2016-07" db="EMBL/GenBank/DDBJ databases">
        <title>Pervasive Adenine N6-methylation of Active Genes in Fungi.</title>
        <authorList>
            <consortium name="DOE Joint Genome Institute"/>
            <person name="Mondo S.J."/>
            <person name="Dannebaum R.O."/>
            <person name="Kuo R.C."/>
            <person name="Labutti K."/>
            <person name="Haridas S."/>
            <person name="Kuo A."/>
            <person name="Salamov A."/>
            <person name="Ahrendt S.R."/>
            <person name="Lipzen A."/>
            <person name="Sullivan W."/>
            <person name="Andreopoulos W.B."/>
            <person name="Clum A."/>
            <person name="Lindquist E."/>
            <person name="Daum C."/>
            <person name="Ramamoorthy G.K."/>
            <person name="Gryganskyi A."/>
            <person name="Culley D."/>
            <person name="Magnuson J.K."/>
            <person name="James T.Y."/>
            <person name="O'Malley M.A."/>
            <person name="Stajich J.E."/>
            <person name="Spatafora J.W."/>
            <person name="Visel A."/>
            <person name="Grigoriev I.V."/>
        </authorList>
    </citation>
    <scope>NUCLEOTIDE SEQUENCE [LARGE SCALE GENOMIC DNA]</scope>
    <source>
        <strain evidence="4 5">NRRL 3116</strain>
    </source>
</reference>
<dbReference type="Gene3D" id="3.40.30.10">
    <property type="entry name" value="Glutaredoxin"/>
    <property type="match status" value="1"/>
</dbReference>
<dbReference type="GO" id="GO:0015035">
    <property type="term" value="F:protein-disulfide reductase activity"/>
    <property type="evidence" value="ECO:0007669"/>
    <property type="project" value="InterPro"/>
</dbReference>
<name>A0A1Y2GCY9_9FUNG</name>
<dbReference type="PANTHER" id="PTHR46115">
    <property type="entry name" value="THIOREDOXIN-LIKE PROTEIN 1"/>
    <property type="match status" value="1"/>
</dbReference>
<evidence type="ECO:0000313" key="4">
    <source>
        <dbReference type="EMBL" id="ORZ07300.1"/>
    </source>
</evidence>
<keyword evidence="5" id="KW-1185">Reference proteome</keyword>
<dbReference type="AlphaFoldDB" id="A0A1Y2GCY9"/>
<dbReference type="GeneID" id="33567195"/>
<dbReference type="Pfam" id="PF00789">
    <property type="entry name" value="UBX"/>
    <property type="match status" value="1"/>
</dbReference>
<evidence type="ECO:0000313" key="5">
    <source>
        <dbReference type="Proteomes" id="UP000193648"/>
    </source>
</evidence>
<proteinExistence type="predicted"/>
<dbReference type="Gene3D" id="3.10.20.90">
    <property type="entry name" value="Phosphatidylinositol 3-kinase Catalytic Subunit, Chain A, domain 1"/>
    <property type="match status" value="1"/>
</dbReference>
<dbReference type="PROSITE" id="PS51352">
    <property type="entry name" value="THIOREDOXIN_2"/>
    <property type="match status" value="1"/>
</dbReference>
<feature type="domain" description="Thioredoxin" evidence="3">
    <location>
        <begin position="1"/>
        <end position="105"/>
    </location>
</feature>
<dbReference type="PROSITE" id="PS50033">
    <property type="entry name" value="UBX"/>
    <property type="match status" value="1"/>
</dbReference>
<dbReference type="InterPro" id="IPR036249">
    <property type="entry name" value="Thioredoxin-like_sf"/>
</dbReference>